<dbReference type="GO" id="GO:0005634">
    <property type="term" value="C:nucleus"/>
    <property type="evidence" value="ECO:0007669"/>
    <property type="project" value="UniProtKB-SubCell"/>
</dbReference>
<keyword evidence="2" id="KW-0539">Nucleus</keyword>
<name>A0ABC8UGH1_9AQUA</name>
<keyword evidence="4" id="KW-1185">Reference proteome</keyword>
<dbReference type="PANTHER" id="PTHR15502:SF7">
    <property type="entry name" value="CALCINEURIN-BINDING PROTEIN CABIN-1"/>
    <property type="match status" value="1"/>
</dbReference>
<evidence type="ECO:0000313" key="3">
    <source>
        <dbReference type="EMBL" id="CAK9180114.1"/>
    </source>
</evidence>
<sequence length="285" mass="32365">MKDVTIFVQETSKNYGTYHLGHLLLEEMVSTSMLYQDTFAKFLELEKVTRHWGRDRTPECCLFLVELYYDFGSRSPNKFRMSDFMSEASYHLYKIIELIALDICSTLIVLLKKIVGEMIEKDMHSECVSLISPLLISAKDVYPDLLYVAIKERDEVTSLELLALDVLIKACEHAEPMDIEVLLNCLQQKLQILMVAVGVEECHASEKMSGLKVLSISETESKENPSKHWNHLVDNKVKAISQIVSQMKNLIHPCGNSASQILSSKVDGSMATVSLSKYSHRRTLI</sequence>
<gene>
    <name evidence="3" type="ORF">ILEXP_LOCUS50072</name>
</gene>
<comment type="caution">
    <text evidence="3">The sequence shown here is derived from an EMBL/GenBank/DDBJ whole genome shotgun (WGS) entry which is preliminary data.</text>
</comment>
<evidence type="ECO:0000256" key="2">
    <source>
        <dbReference type="ARBA" id="ARBA00023242"/>
    </source>
</evidence>
<organism evidence="3 4">
    <name type="scientific">Ilex paraguariensis</name>
    <name type="common">yerba mate</name>
    <dbReference type="NCBI Taxonomy" id="185542"/>
    <lineage>
        <taxon>Eukaryota</taxon>
        <taxon>Viridiplantae</taxon>
        <taxon>Streptophyta</taxon>
        <taxon>Embryophyta</taxon>
        <taxon>Tracheophyta</taxon>
        <taxon>Spermatophyta</taxon>
        <taxon>Magnoliopsida</taxon>
        <taxon>eudicotyledons</taxon>
        <taxon>Gunneridae</taxon>
        <taxon>Pentapetalae</taxon>
        <taxon>asterids</taxon>
        <taxon>campanulids</taxon>
        <taxon>Aquifoliales</taxon>
        <taxon>Aquifoliaceae</taxon>
        <taxon>Ilex</taxon>
    </lineage>
</organism>
<dbReference type="PANTHER" id="PTHR15502">
    <property type="entry name" value="CALCINEURIN-BINDING PROTEIN CABIN 1-RELATED"/>
    <property type="match status" value="1"/>
</dbReference>
<protein>
    <submittedName>
        <fullName evidence="3">Uncharacterized protein</fullName>
    </submittedName>
</protein>
<comment type="subcellular location">
    <subcellularLocation>
        <location evidence="1">Nucleus</location>
    </subcellularLocation>
</comment>
<dbReference type="AlphaFoldDB" id="A0ABC8UGH1"/>
<evidence type="ECO:0000256" key="1">
    <source>
        <dbReference type="ARBA" id="ARBA00004123"/>
    </source>
</evidence>
<accession>A0ABC8UGH1</accession>
<proteinExistence type="predicted"/>
<evidence type="ECO:0000313" key="4">
    <source>
        <dbReference type="Proteomes" id="UP001642360"/>
    </source>
</evidence>
<dbReference type="EMBL" id="CAUOFW020007647">
    <property type="protein sequence ID" value="CAK9180114.1"/>
    <property type="molecule type" value="Genomic_DNA"/>
</dbReference>
<dbReference type="Proteomes" id="UP001642360">
    <property type="component" value="Unassembled WGS sequence"/>
</dbReference>
<reference evidence="3 4" key="1">
    <citation type="submission" date="2024-02" db="EMBL/GenBank/DDBJ databases">
        <authorList>
            <person name="Vignale AGUSTIN F."/>
            <person name="Sosa J E."/>
            <person name="Modenutti C."/>
        </authorList>
    </citation>
    <scope>NUCLEOTIDE SEQUENCE [LARGE SCALE GENOMIC DNA]</scope>
</reference>
<dbReference type="InterPro" id="IPR033053">
    <property type="entry name" value="Hir3/CABIN1"/>
</dbReference>